<dbReference type="AlphaFoldDB" id="A0A0G4LEN3"/>
<feature type="compositionally biased region" description="Polar residues" evidence="1">
    <location>
        <begin position="135"/>
        <end position="158"/>
    </location>
</feature>
<dbReference type="EMBL" id="CVQH01011225">
    <property type="protein sequence ID" value="CRK20155.1"/>
    <property type="molecule type" value="Genomic_DNA"/>
</dbReference>
<feature type="compositionally biased region" description="Pro residues" evidence="1">
    <location>
        <begin position="159"/>
        <end position="170"/>
    </location>
</feature>
<feature type="region of interest" description="Disordered" evidence="1">
    <location>
        <begin position="1"/>
        <end position="29"/>
    </location>
</feature>
<proteinExistence type="predicted"/>
<evidence type="ECO:0008006" key="4">
    <source>
        <dbReference type="Google" id="ProtNLM"/>
    </source>
</evidence>
<reference evidence="3" key="1">
    <citation type="submission" date="2015-05" db="EMBL/GenBank/DDBJ databases">
        <authorList>
            <person name="Fogelqvist Johan"/>
        </authorList>
    </citation>
    <scope>NUCLEOTIDE SEQUENCE [LARGE SCALE GENOMIC DNA]</scope>
</reference>
<dbReference type="Proteomes" id="UP000044602">
    <property type="component" value="Unassembled WGS sequence"/>
</dbReference>
<evidence type="ECO:0000313" key="3">
    <source>
        <dbReference type="Proteomes" id="UP000044602"/>
    </source>
</evidence>
<protein>
    <recommendedName>
        <fullName evidence="4">BZIP domain-containing protein</fullName>
    </recommendedName>
</protein>
<feature type="compositionally biased region" description="Low complexity" evidence="1">
    <location>
        <begin position="111"/>
        <end position="132"/>
    </location>
</feature>
<dbReference type="STRING" id="100787.A0A0G4LEN3"/>
<gene>
    <name evidence="2" type="ORF">BN1708_012754</name>
</gene>
<evidence type="ECO:0000256" key="1">
    <source>
        <dbReference type="SAM" id="MobiDB-lite"/>
    </source>
</evidence>
<feature type="region of interest" description="Disordered" evidence="1">
    <location>
        <begin position="88"/>
        <end position="183"/>
    </location>
</feature>
<name>A0A0G4LEN3_VERLO</name>
<organism evidence="2 3">
    <name type="scientific">Verticillium longisporum</name>
    <name type="common">Verticillium dahliae var. longisporum</name>
    <dbReference type="NCBI Taxonomy" id="100787"/>
    <lineage>
        <taxon>Eukaryota</taxon>
        <taxon>Fungi</taxon>
        <taxon>Dikarya</taxon>
        <taxon>Ascomycota</taxon>
        <taxon>Pezizomycotina</taxon>
        <taxon>Sordariomycetes</taxon>
        <taxon>Hypocreomycetidae</taxon>
        <taxon>Glomerellales</taxon>
        <taxon>Plectosphaerellaceae</taxon>
        <taxon>Verticillium</taxon>
    </lineage>
</organism>
<accession>A0A0G4LEN3</accession>
<keyword evidence="3" id="KW-1185">Reference proteome</keyword>
<sequence>MKRTRGASPDAGDIHLRRERGRKAQQAFRQRQITAINELRASNEAMQAAIVKVSQVASKLGSAELDRAVRDAVSIAGLERHASVSLDVGEALSPPPPPPPPPPPGTSSEPQFASTHAPSSSSQQSESAFPPEVAHSQSQSTPLLSVSQPAASLTTSHTPVPPSHQSPPSFPLDKPANGPLPAYASGRMSPGFGYGLWLEPAAPLQRDPPIDIAPYLAIDKTSFASVVYWTGMMWGTRLLEAAMRGDNAEAEETCRFSFGALRDMGGSDEQILHAMRARLSFRRRGYVEADHPGYDPDKGARVQALMVSHSTAKGLRLDRFLRPAAVELAFRRRLGAEYAVIEQGLKGLGSAEEVMRVRALVQLMVKTSRCLGDGPRWGIDRIATILETWAAWNSDSPRS</sequence>
<evidence type="ECO:0000313" key="2">
    <source>
        <dbReference type="EMBL" id="CRK20155.1"/>
    </source>
</evidence>
<feature type="compositionally biased region" description="Pro residues" evidence="1">
    <location>
        <begin position="93"/>
        <end position="105"/>
    </location>
</feature>